<comment type="caution">
    <text evidence="1">The sequence shown here is derived from an EMBL/GenBank/DDBJ whole genome shotgun (WGS) entry which is preliminary data.</text>
</comment>
<evidence type="ECO:0000313" key="2">
    <source>
        <dbReference type="Proteomes" id="UP001196413"/>
    </source>
</evidence>
<sequence>MLQALSSSRIHVGTSTPSGYVLTFQKESSDACKVEGNRDAQNLNNGTLVENAMKEVQKIRSKLVDFMKKRHDQQCQKKLLKKERSSLPK</sequence>
<evidence type="ECO:0000313" key="1">
    <source>
        <dbReference type="EMBL" id="KAJ1372237.1"/>
    </source>
</evidence>
<proteinExistence type="predicted"/>
<dbReference type="AlphaFoldDB" id="A0AAD5R9G3"/>
<dbReference type="EMBL" id="JAHQIW010007108">
    <property type="protein sequence ID" value="KAJ1372237.1"/>
    <property type="molecule type" value="Genomic_DNA"/>
</dbReference>
<gene>
    <name evidence="1" type="ORF">KIN20_034335</name>
</gene>
<protein>
    <submittedName>
        <fullName evidence="1">Uncharacterized protein</fullName>
    </submittedName>
</protein>
<accession>A0AAD5R9G3</accession>
<reference evidence="1" key="1">
    <citation type="submission" date="2021-06" db="EMBL/GenBank/DDBJ databases">
        <title>Parelaphostrongylus tenuis whole genome reference sequence.</title>
        <authorList>
            <person name="Garwood T.J."/>
            <person name="Larsen P.A."/>
            <person name="Fountain-Jones N.M."/>
            <person name="Garbe J.R."/>
            <person name="Macchietto M.G."/>
            <person name="Kania S.A."/>
            <person name="Gerhold R.W."/>
            <person name="Richards J.E."/>
            <person name="Wolf T.M."/>
        </authorList>
    </citation>
    <scope>NUCLEOTIDE SEQUENCE</scope>
    <source>
        <strain evidence="1">MNPRO001-30</strain>
        <tissue evidence="1">Meninges</tissue>
    </source>
</reference>
<keyword evidence="2" id="KW-1185">Reference proteome</keyword>
<name>A0AAD5R9G3_PARTN</name>
<organism evidence="1 2">
    <name type="scientific">Parelaphostrongylus tenuis</name>
    <name type="common">Meningeal worm</name>
    <dbReference type="NCBI Taxonomy" id="148309"/>
    <lineage>
        <taxon>Eukaryota</taxon>
        <taxon>Metazoa</taxon>
        <taxon>Ecdysozoa</taxon>
        <taxon>Nematoda</taxon>
        <taxon>Chromadorea</taxon>
        <taxon>Rhabditida</taxon>
        <taxon>Rhabditina</taxon>
        <taxon>Rhabditomorpha</taxon>
        <taxon>Strongyloidea</taxon>
        <taxon>Metastrongylidae</taxon>
        <taxon>Parelaphostrongylus</taxon>
    </lineage>
</organism>
<dbReference type="Proteomes" id="UP001196413">
    <property type="component" value="Unassembled WGS sequence"/>
</dbReference>